<accession>A0A6V8MW21</accession>
<dbReference type="GO" id="GO:0008757">
    <property type="term" value="F:S-adenosylmethionine-dependent methyltransferase activity"/>
    <property type="evidence" value="ECO:0007669"/>
    <property type="project" value="InterPro"/>
</dbReference>
<dbReference type="CDD" id="cd02440">
    <property type="entry name" value="AdoMet_MTases"/>
    <property type="match status" value="1"/>
</dbReference>
<organism evidence="2 4">
    <name type="scientific">Geomonas paludis</name>
    <dbReference type="NCBI Taxonomy" id="2740185"/>
    <lineage>
        <taxon>Bacteria</taxon>
        <taxon>Pseudomonadati</taxon>
        <taxon>Thermodesulfobacteriota</taxon>
        <taxon>Desulfuromonadia</taxon>
        <taxon>Geobacterales</taxon>
        <taxon>Geobacteraceae</taxon>
        <taxon>Geomonas</taxon>
    </lineage>
</organism>
<evidence type="ECO:0000313" key="2">
    <source>
        <dbReference type="EMBL" id="GFO64368.1"/>
    </source>
</evidence>
<dbReference type="PANTHER" id="PTHR42912">
    <property type="entry name" value="METHYLTRANSFERASE"/>
    <property type="match status" value="1"/>
</dbReference>
<dbReference type="InterPro" id="IPR029063">
    <property type="entry name" value="SAM-dependent_MTases_sf"/>
</dbReference>
<dbReference type="InterPro" id="IPR013216">
    <property type="entry name" value="Methyltransf_11"/>
</dbReference>
<dbReference type="Proteomes" id="UP000568888">
    <property type="component" value="Unassembled WGS sequence"/>
</dbReference>
<name>A0A6V8MW21_9BACT</name>
<dbReference type="SUPFAM" id="SSF53335">
    <property type="entry name" value="S-adenosyl-L-methionine-dependent methyltransferases"/>
    <property type="match status" value="1"/>
</dbReference>
<feature type="domain" description="Methyltransferase type 11" evidence="1">
    <location>
        <begin position="39"/>
        <end position="122"/>
    </location>
</feature>
<dbReference type="Proteomes" id="UP000831485">
    <property type="component" value="Chromosome"/>
</dbReference>
<reference evidence="3" key="3">
    <citation type="submission" date="2022-04" db="EMBL/GenBank/DDBJ databases">
        <authorList>
            <person name="Liu G."/>
        </authorList>
    </citation>
    <scope>NUCLEOTIDE SEQUENCE</scope>
    <source>
        <strain evidence="3">RG22</strain>
    </source>
</reference>
<proteinExistence type="predicted"/>
<protein>
    <submittedName>
        <fullName evidence="3">Class I SAM-dependent methyltransferase</fullName>
    </submittedName>
</protein>
<keyword evidence="3" id="KW-0808">Transferase</keyword>
<evidence type="ECO:0000259" key="1">
    <source>
        <dbReference type="Pfam" id="PF08241"/>
    </source>
</evidence>
<reference evidence="2" key="2">
    <citation type="journal article" date="2021" name="Int. J. Syst. Evol. Microbiol.">
        <title>Geomonas silvestris sp. nov., Geomonas paludis sp. nov. and Geomonas limicola sp. nov., isolated from terrestrial environments, and emended description of the genus Geomonas.</title>
        <authorList>
            <person name="Itoh H."/>
            <person name="Xu Z."/>
            <person name="Masuda Y."/>
            <person name="Ushijima N."/>
            <person name="Hayakawa C."/>
            <person name="Shiratori Y."/>
            <person name="Senoo K."/>
        </authorList>
    </citation>
    <scope>NUCLEOTIDE SEQUENCE</scope>
    <source>
        <strain evidence="2">Red736</strain>
    </source>
</reference>
<keyword evidence="5" id="KW-1185">Reference proteome</keyword>
<dbReference type="EMBL" id="BLXY01000003">
    <property type="protein sequence ID" value="GFO64368.1"/>
    <property type="molecule type" value="Genomic_DNA"/>
</dbReference>
<evidence type="ECO:0000313" key="5">
    <source>
        <dbReference type="Proteomes" id="UP000831485"/>
    </source>
</evidence>
<dbReference type="RefSeq" id="WP_183347355.1">
    <property type="nucleotide sequence ID" value="NZ_BLXY01000003.1"/>
</dbReference>
<sequence length="180" mass="20095">MSALVPSLMDQEFIRMIRGNINAFLRQAAVTYGSGAARLLDIAPQVHEGARAFFPAEVAVETLDIDPHSGCTYIGDICDQNTSIPDDSFDLVVCTEVLEHTLHPFNAVAEMRRMLKPGGMLLLSVPFNFRIHGPLPDCWRFTEHGLRALLSEFEVVELNALETEDRPLMPIQYTVVARKI</sequence>
<evidence type="ECO:0000313" key="3">
    <source>
        <dbReference type="EMBL" id="UPU34383.1"/>
    </source>
</evidence>
<dbReference type="GO" id="GO:0032259">
    <property type="term" value="P:methylation"/>
    <property type="evidence" value="ECO:0007669"/>
    <property type="project" value="UniProtKB-KW"/>
</dbReference>
<dbReference type="InterPro" id="IPR050508">
    <property type="entry name" value="Methyltransf_Superfamily"/>
</dbReference>
<evidence type="ECO:0000313" key="4">
    <source>
        <dbReference type="Proteomes" id="UP000568888"/>
    </source>
</evidence>
<reference evidence="4" key="1">
    <citation type="submission" date="2020-06" db="EMBL/GenBank/DDBJ databases">
        <title>Draft genomic sequecing of Geomonas sp. Red736.</title>
        <authorList>
            <person name="Itoh H."/>
            <person name="Xu Z.X."/>
            <person name="Ushijima N."/>
            <person name="Masuda Y."/>
            <person name="Shiratori Y."/>
            <person name="Senoo K."/>
        </authorList>
    </citation>
    <scope>NUCLEOTIDE SEQUENCE [LARGE SCALE GENOMIC DNA]</scope>
    <source>
        <strain evidence="4">Red736</strain>
    </source>
</reference>
<dbReference type="Pfam" id="PF08241">
    <property type="entry name" value="Methyltransf_11"/>
    <property type="match status" value="1"/>
</dbReference>
<dbReference type="Gene3D" id="3.40.50.150">
    <property type="entry name" value="Vaccinia Virus protein VP39"/>
    <property type="match status" value="1"/>
</dbReference>
<dbReference type="AlphaFoldDB" id="A0A6V8MW21"/>
<gene>
    <name evidence="2" type="ORF">GMPD_22870</name>
    <name evidence="3" type="ORF">M1B72_13075</name>
</gene>
<dbReference type="EMBL" id="CP096574">
    <property type="protein sequence ID" value="UPU34383.1"/>
    <property type="molecule type" value="Genomic_DNA"/>
</dbReference>
<keyword evidence="3" id="KW-0489">Methyltransferase</keyword>